<evidence type="ECO:0000313" key="10">
    <source>
        <dbReference type="EMBL" id="WUI83768.1"/>
    </source>
</evidence>
<dbReference type="SUPFAM" id="SSF52743">
    <property type="entry name" value="Subtilisin-like"/>
    <property type="match status" value="1"/>
</dbReference>
<keyword evidence="7" id="KW-0472">Membrane</keyword>
<evidence type="ECO:0000313" key="11">
    <source>
        <dbReference type="Proteomes" id="UP001346877"/>
    </source>
</evidence>
<feature type="transmembrane region" description="Helical" evidence="7">
    <location>
        <begin position="478"/>
        <end position="497"/>
    </location>
</feature>
<evidence type="ECO:0000256" key="6">
    <source>
        <dbReference type="SAM" id="MobiDB-lite"/>
    </source>
</evidence>
<name>A0ABZ1PKZ2_9ACTN</name>
<gene>
    <name evidence="10" type="ORF">OG375_05345</name>
</gene>
<sequence length="601" mass="60284">MFWITRSARGACLAVFVMVALIVGAVSPASAADEYVKFYAVTSSYQGEPENLTSIAARFLGDGARSVEIRNLNTGRRQPDGATLKEPGQLRAGWLLVLPWDAVGEGVKYGVLPDKAPAAPVKPLPGKAKATPTAKARPTIPPERVSGAAAVPSKAPTQPRAKAGQCATTAASSSRSDWASLRLAADQAWPQSRGKGQLVAIVDSGVDGSLPTLSGHVAVGMDITSGSGRGDTDCLGSGTAMAGLVVGQSTNGSDVKGVAPDATVMPVRIVGNDAKAQPADSAAAIEATVEAGATVIALGNFVDTSKPEVAKAIMEAVARDVVVVIGAARASVPVNPGAEIGPGVLRVGGVAVDGQRAADYRGGGIDVVAPGVNVSSVGITGVGAVAGSGTQYAVAFVAGAVALVRAAYPDLSPEQVAHRLQVTSDKMGDGAQPDGRYGWGMINAAAAVTKVLPEEAEVASPGRESGGRLTSGSSGGRSALLAIVALVALAAAVLLVFRIRRLLRDDTEDDGDDDGPGPVTAAPPVRGGALPPASAPRAPSVSRRTVGDPPPSDGGKLNPDDEQADSTASVASDGPGTRAETVALPKASIGARSPRQRPDAP</sequence>
<dbReference type="Proteomes" id="UP001346877">
    <property type="component" value="Chromosome"/>
</dbReference>
<feature type="chain" id="PRO_5045899070" evidence="8">
    <location>
        <begin position="32"/>
        <end position="601"/>
    </location>
</feature>
<feature type="region of interest" description="Disordered" evidence="6">
    <location>
        <begin position="506"/>
        <end position="601"/>
    </location>
</feature>
<evidence type="ECO:0000256" key="7">
    <source>
        <dbReference type="SAM" id="Phobius"/>
    </source>
</evidence>
<feature type="compositionally biased region" description="Low complexity" evidence="6">
    <location>
        <begin position="124"/>
        <end position="138"/>
    </location>
</feature>
<dbReference type="InterPro" id="IPR036852">
    <property type="entry name" value="Peptidase_S8/S53_dom_sf"/>
</dbReference>
<keyword evidence="7" id="KW-1133">Transmembrane helix</keyword>
<dbReference type="InterPro" id="IPR015500">
    <property type="entry name" value="Peptidase_S8_subtilisin-rel"/>
</dbReference>
<dbReference type="EMBL" id="CP107941">
    <property type="protein sequence ID" value="WUI83768.1"/>
    <property type="molecule type" value="Genomic_DNA"/>
</dbReference>
<keyword evidence="7" id="KW-0812">Transmembrane</keyword>
<feature type="compositionally biased region" description="Low complexity" evidence="6">
    <location>
        <begin position="516"/>
        <end position="544"/>
    </location>
</feature>
<evidence type="ECO:0000256" key="3">
    <source>
        <dbReference type="ARBA" id="ARBA00022801"/>
    </source>
</evidence>
<evidence type="ECO:0000256" key="8">
    <source>
        <dbReference type="SAM" id="SignalP"/>
    </source>
</evidence>
<dbReference type="PANTHER" id="PTHR43806:SF11">
    <property type="entry name" value="CEREVISIN-RELATED"/>
    <property type="match status" value="1"/>
</dbReference>
<evidence type="ECO:0000259" key="9">
    <source>
        <dbReference type="Pfam" id="PF00082"/>
    </source>
</evidence>
<accession>A0ABZ1PKZ2</accession>
<keyword evidence="11" id="KW-1185">Reference proteome</keyword>
<comment type="similarity">
    <text evidence="1 5">Belongs to the peptidase S8 family.</text>
</comment>
<proteinExistence type="inferred from homology"/>
<dbReference type="PANTHER" id="PTHR43806">
    <property type="entry name" value="PEPTIDASE S8"/>
    <property type="match status" value="1"/>
</dbReference>
<dbReference type="InterPro" id="IPR000209">
    <property type="entry name" value="Peptidase_S8/S53_dom"/>
</dbReference>
<keyword evidence="4" id="KW-0720">Serine protease</keyword>
<protein>
    <submittedName>
        <fullName evidence="10">S8 family serine peptidase</fullName>
    </submittedName>
</protein>
<dbReference type="Pfam" id="PF00082">
    <property type="entry name" value="Peptidase_S8"/>
    <property type="match status" value="1"/>
</dbReference>
<keyword evidence="8" id="KW-0732">Signal</keyword>
<keyword evidence="2" id="KW-0645">Protease</keyword>
<feature type="domain" description="Peptidase S8/S53" evidence="9">
    <location>
        <begin position="194"/>
        <end position="440"/>
    </location>
</feature>
<feature type="compositionally biased region" description="Acidic residues" evidence="6">
    <location>
        <begin position="506"/>
        <end position="515"/>
    </location>
</feature>
<evidence type="ECO:0000256" key="4">
    <source>
        <dbReference type="ARBA" id="ARBA00022825"/>
    </source>
</evidence>
<dbReference type="RefSeq" id="WP_328373212.1">
    <property type="nucleotide sequence ID" value="NZ_CP107941.1"/>
</dbReference>
<organism evidence="10 11">
    <name type="scientific">Micromonospora zamorensis</name>
    <dbReference type="NCBI Taxonomy" id="709883"/>
    <lineage>
        <taxon>Bacteria</taxon>
        <taxon>Bacillati</taxon>
        <taxon>Actinomycetota</taxon>
        <taxon>Actinomycetes</taxon>
        <taxon>Micromonosporales</taxon>
        <taxon>Micromonosporaceae</taxon>
        <taxon>Micromonospora</taxon>
    </lineage>
</organism>
<comment type="caution">
    <text evidence="5">Lacks conserved residue(s) required for the propagation of feature annotation.</text>
</comment>
<evidence type="ECO:0000256" key="2">
    <source>
        <dbReference type="ARBA" id="ARBA00022670"/>
    </source>
</evidence>
<feature type="region of interest" description="Disordered" evidence="6">
    <location>
        <begin position="455"/>
        <end position="474"/>
    </location>
</feature>
<evidence type="ECO:0000256" key="5">
    <source>
        <dbReference type="PROSITE-ProRule" id="PRU01240"/>
    </source>
</evidence>
<dbReference type="PROSITE" id="PS51892">
    <property type="entry name" value="SUBTILASE"/>
    <property type="match status" value="1"/>
</dbReference>
<keyword evidence="3" id="KW-0378">Hydrolase</keyword>
<dbReference type="InterPro" id="IPR050131">
    <property type="entry name" value="Peptidase_S8_subtilisin-like"/>
</dbReference>
<reference evidence="10 11" key="1">
    <citation type="submission" date="2022-10" db="EMBL/GenBank/DDBJ databases">
        <title>The complete genomes of actinobacterial strains from the NBC collection.</title>
        <authorList>
            <person name="Joergensen T.S."/>
            <person name="Alvarez Arevalo M."/>
            <person name="Sterndorff E.B."/>
            <person name="Faurdal D."/>
            <person name="Vuksanovic O."/>
            <person name="Mourched A.-S."/>
            <person name="Charusanti P."/>
            <person name="Shaw S."/>
            <person name="Blin K."/>
            <person name="Weber T."/>
        </authorList>
    </citation>
    <scope>NUCLEOTIDE SEQUENCE [LARGE SCALE GENOMIC DNA]</scope>
    <source>
        <strain evidence="10 11">NBC_00396</strain>
    </source>
</reference>
<feature type="region of interest" description="Disordered" evidence="6">
    <location>
        <begin position="122"/>
        <end position="165"/>
    </location>
</feature>
<evidence type="ECO:0000256" key="1">
    <source>
        <dbReference type="ARBA" id="ARBA00011073"/>
    </source>
</evidence>
<feature type="signal peptide" evidence="8">
    <location>
        <begin position="1"/>
        <end position="31"/>
    </location>
</feature>
<dbReference type="Gene3D" id="3.40.50.200">
    <property type="entry name" value="Peptidase S8/S53 domain"/>
    <property type="match status" value="1"/>
</dbReference>
<dbReference type="PRINTS" id="PR00723">
    <property type="entry name" value="SUBTILISIN"/>
</dbReference>